<evidence type="ECO:0000259" key="1">
    <source>
        <dbReference type="PROSITE" id="PS50878"/>
    </source>
</evidence>
<dbReference type="EMBL" id="BQNB010011195">
    <property type="protein sequence ID" value="GJS87391.1"/>
    <property type="molecule type" value="Genomic_DNA"/>
</dbReference>
<comment type="caution">
    <text evidence="2">The sequence shown here is derived from an EMBL/GenBank/DDBJ whole genome shotgun (WGS) entry which is preliminary data.</text>
</comment>
<sequence>MRMIRSYADDTILFGEWSRENASSLMNILKCFEEFSRLKINLRKIKVYGVGVDSMELDRMATFMKCGFGELPFTYLGLPIGVNMRRMSAWDGVIDRFKSRLFEWKARTMSFEGRLTLMKSVIGSLPLYYFSMFRVPSSVIIALERVRKTSFGVG</sequence>
<gene>
    <name evidence="2" type="ORF">Tco_0770027</name>
</gene>
<dbReference type="Proteomes" id="UP001151760">
    <property type="component" value="Unassembled WGS sequence"/>
</dbReference>
<keyword evidence="2" id="KW-0695">RNA-directed DNA polymerase</keyword>
<keyword evidence="2" id="KW-0548">Nucleotidyltransferase</keyword>
<name>A0ABQ4ZDM9_9ASTR</name>
<dbReference type="PROSITE" id="PS50878">
    <property type="entry name" value="RT_POL"/>
    <property type="match status" value="1"/>
</dbReference>
<organism evidence="2 3">
    <name type="scientific">Tanacetum coccineum</name>
    <dbReference type="NCBI Taxonomy" id="301880"/>
    <lineage>
        <taxon>Eukaryota</taxon>
        <taxon>Viridiplantae</taxon>
        <taxon>Streptophyta</taxon>
        <taxon>Embryophyta</taxon>
        <taxon>Tracheophyta</taxon>
        <taxon>Spermatophyta</taxon>
        <taxon>Magnoliopsida</taxon>
        <taxon>eudicotyledons</taxon>
        <taxon>Gunneridae</taxon>
        <taxon>Pentapetalae</taxon>
        <taxon>asterids</taxon>
        <taxon>campanulids</taxon>
        <taxon>Asterales</taxon>
        <taxon>Asteraceae</taxon>
        <taxon>Asteroideae</taxon>
        <taxon>Anthemideae</taxon>
        <taxon>Anthemidinae</taxon>
        <taxon>Tanacetum</taxon>
    </lineage>
</organism>
<protein>
    <submittedName>
        <fullName evidence="2">Reverse transcriptase domain, reverse transcriptase zinc-binding domain protein</fullName>
    </submittedName>
</protein>
<dbReference type="GO" id="GO:0003964">
    <property type="term" value="F:RNA-directed DNA polymerase activity"/>
    <property type="evidence" value="ECO:0007669"/>
    <property type="project" value="UniProtKB-KW"/>
</dbReference>
<dbReference type="PANTHER" id="PTHR33116:SF78">
    <property type="entry name" value="OS12G0587133 PROTEIN"/>
    <property type="match status" value="1"/>
</dbReference>
<feature type="domain" description="Reverse transcriptase" evidence="1">
    <location>
        <begin position="1"/>
        <end position="80"/>
    </location>
</feature>
<keyword evidence="2" id="KW-0808">Transferase</keyword>
<evidence type="ECO:0000313" key="3">
    <source>
        <dbReference type="Proteomes" id="UP001151760"/>
    </source>
</evidence>
<reference evidence="2" key="2">
    <citation type="submission" date="2022-01" db="EMBL/GenBank/DDBJ databases">
        <authorList>
            <person name="Yamashiro T."/>
            <person name="Shiraishi A."/>
            <person name="Satake H."/>
            <person name="Nakayama K."/>
        </authorList>
    </citation>
    <scope>NUCLEOTIDE SEQUENCE</scope>
</reference>
<accession>A0ABQ4ZDM9</accession>
<reference evidence="2" key="1">
    <citation type="journal article" date="2022" name="Int. J. Mol. Sci.">
        <title>Draft Genome of Tanacetum Coccineum: Genomic Comparison of Closely Related Tanacetum-Family Plants.</title>
        <authorList>
            <person name="Yamashiro T."/>
            <person name="Shiraishi A."/>
            <person name="Nakayama K."/>
            <person name="Satake H."/>
        </authorList>
    </citation>
    <scope>NUCLEOTIDE SEQUENCE</scope>
</reference>
<proteinExistence type="predicted"/>
<dbReference type="PANTHER" id="PTHR33116">
    <property type="entry name" value="REVERSE TRANSCRIPTASE ZINC-BINDING DOMAIN-CONTAINING PROTEIN-RELATED-RELATED"/>
    <property type="match status" value="1"/>
</dbReference>
<dbReference type="InterPro" id="IPR000477">
    <property type="entry name" value="RT_dom"/>
</dbReference>
<evidence type="ECO:0000313" key="2">
    <source>
        <dbReference type="EMBL" id="GJS87391.1"/>
    </source>
</evidence>
<keyword evidence="3" id="KW-1185">Reference proteome</keyword>